<evidence type="ECO:0000313" key="3">
    <source>
        <dbReference type="Proteomes" id="UP001497623"/>
    </source>
</evidence>
<dbReference type="EMBL" id="CAXKWB010014153">
    <property type="protein sequence ID" value="CAL4109860.1"/>
    <property type="molecule type" value="Genomic_DNA"/>
</dbReference>
<gene>
    <name evidence="2" type="ORF">MNOR_LOCUS19215</name>
</gene>
<accession>A0AAV2R3Z3</accession>
<comment type="caution">
    <text evidence="2">The sequence shown here is derived from an EMBL/GenBank/DDBJ whole genome shotgun (WGS) entry which is preliminary data.</text>
</comment>
<feature type="non-terminal residue" evidence="2">
    <location>
        <position position="113"/>
    </location>
</feature>
<keyword evidence="3" id="KW-1185">Reference proteome</keyword>
<dbReference type="Proteomes" id="UP001497623">
    <property type="component" value="Unassembled WGS sequence"/>
</dbReference>
<evidence type="ECO:0000313" key="2">
    <source>
        <dbReference type="EMBL" id="CAL4109860.1"/>
    </source>
</evidence>
<organism evidence="2 3">
    <name type="scientific">Meganyctiphanes norvegica</name>
    <name type="common">Northern krill</name>
    <name type="synonym">Thysanopoda norvegica</name>
    <dbReference type="NCBI Taxonomy" id="48144"/>
    <lineage>
        <taxon>Eukaryota</taxon>
        <taxon>Metazoa</taxon>
        <taxon>Ecdysozoa</taxon>
        <taxon>Arthropoda</taxon>
        <taxon>Crustacea</taxon>
        <taxon>Multicrustacea</taxon>
        <taxon>Malacostraca</taxon>
        <taxon>Eumalacostraca</taxon>
        <taxon>Eucarida</taxon>
        <taxon>Euphausiacea</taxon>
        <taxon>Euphausiidae</taxon>
        <taxon>Meganyctiphanes</taxon>
    </lineage>
</organism>
<feature type="compositionally biased region" description="Polar residues" evidence="1">
    <location>
        <begin position="77"/>
        <end position="87"/>
    </location>
</feature>
<dbReference type="AlphaFoldDB" id="A0AAV2R3Z3"/>
<reference evidence="2 3" key="1">
    <citation type="submission" date="2024-05" db="EMBL/GenBank/DDBJ databases">
        <authorList>
            <person name="Wallberg A."/>
        </authorList>
    </citation>
    <scope>NUCLEOTIDE SEQUENCE [LARGE SCALE GENOMIC DNA]</scope>
</reference>
<sequence>MFWILKKPKFKLNFFSNIRKNNVANTDPSQSKRGYDRLPQQGTSAYSPVVQQQRVHGRGLTPPKLTLTCGDNDEVTSFDSPESPSTEEWQEDDVGTQHGGNGHCTQTTKKEDE</sequence>
<protein>
    <submittedName>
        <fullName evidence="2">Uncharacterized protein</fullName>
    </submittedName>
</protein>
<feature type="region of interest" description="Disordered" evidence="1">
    <location>
        <begin position="21"/>
        <end position="113"/>
    </location>
</feature>
<feature type="compositionally biased region" description="Polar residues" evidence="1">
    <location>
        <begin position="21"/>
        <end position="32"/>
    </location>
</feature>
<evidence type="ECO:0000256" key="1">
    <source>
        <dbReference type="SAM" id="MobiDB-lite"/>
    </source>
</evidence>
<proteinExistence type="predicted"/>
<name>A0AAV2R3Z3_MEGNR</name>
<feature type="compositionally biased region" description="Polar residues" evidence="1">
    <location>
        <begin position="40"/>
        <end position="54"/>
    </location>
</feature>